<name>A0A433J6Z1_9PROT</name>
<keyword evidence="13" id="KW-1185">Reference proteome</keyword>
<feature type="coiled-coil region" evidence="10">
    <location>
        <begin position="283"/>
        <end position="313"/>
    </location>
</feature>
<dbReference type="PANTHER" id="PTHR30386:SF26">
    <property type="entry name" value="TRANSPORT PROTEIN COMB"/>
    <property type="match status" value="1"/>
</dbReference>
<evidence type="ECO:0000313" key="13">
    <source>
        <dbReference type="Proteomes" id="UP000280346"/>
    </source>
</evidence>
<dbReference type="PANTHER" id="PTHR30386">
    <property type="entry name" value="MEMBRANE FUSION SUBUNIT OF EMRAB-TOLC MULTIDRUG EFFLUX PUMP"/>
    <property type="match status" value="1"/>
</dbReference>
<dbReference type="NCBIfam" id="TIGR01843">
    <property type="entry name" value="type_I_hlyD"/>
    <property type="match status" value="1"/>
</dbReference>
<dbReference type="Gene3D" id="2.40.50.100">
    <property type="match status" value="1"/>
</dbReference>
<sequence length="466" mass="51450">MTTHQIGSVPLAKVPAKDVAKGSKKASPEAVIGQFQRDTAAIDAAPDPFLARIMVHLLALMVICAVLWAVVVKMDRIVMAPGKIVSQEAAVFVQPLDTVMIKTVNVRAGDVVKPGDVLATLDPTFAQADVGQLDARLASVDAQIARLEAEYNDQPYLPAADTVGNTALQFGLWKERQAQYRAQLQSYAEKIARVKATIIKNETDRQHLAERLKVVREIEGMRSSLAASQTGSKLNMLYATNDRIDIERTLVYNENELAASRHELQSLYADQNVYIQNWKGTVIEELVKQRNEAASLREQLSKARKREELVKLEAGTEAVVLEVSPKTSVGSMAQPGEPLFKLFPLGAGLDTEISIDARDLAFVQIGDTVQIKLDAYPFTDHGALEGVVETISEDAFTDRNNTQTGAQPFYRARVRLTKTELRGVPAHFRLIPGMPLKADIKVGERRVISYFLRPILRGLNESMREP</sequence>
<dbReference type="InterPro" id="IPR006144">
    <property type="entry name" value="Secretion_HlyD_CS"/>
</dbReference>
<dbReference type="InterPro" id="IPR050739">
    <property type="entry name" value="MFP"/>
</dbReference>
<dbReference type="Pfam" id="PF26002">
    <property type="entry name" value="Beta-barrel_AprE"/>
    <property type="match status" value="1"/>
</dbReference>
<dbReference type="InterPro" id="IPR010129">
    <property type="entry name" value="T1SS_HlyD"/>
</dbReference>
<dbReference type="InterPro" id="IPR058982">
    <property type="entry name" value="Beta-barrel_AprE"/>
</dbReference>
<evidence type="ECO:0000256" key="5">
    <source>
        <dbReference type="ARBA" id="ARBA00022519"/>
    </source>
</evidence>
<evidence type="ECO:0000256" key="2">
    <source>
        <dbReference type="ARBA" id="ARBA00009477"/>
    </source>
</evidence>
<dbReference type="SUPFAM" id="SSF111369">
    <property type="entry name" value="HlyD-like secretion proteins"/>
    <property type="match status" value="1"/>
</dbReference>
<organism evidence="12 13">
    <name type="scientific">Azospirillum doebereinerae</name>
    <dbReference type="NCBI Taxonomy" id="92933"/>
    <lineage>
        <taxon>Bacteria</taxon>
        <taxon>Pseudomonadati</taxon>
        <taxon>Pseudomonadota</taxon>
        <taxon>Alphaproteobacteria</taxon>
        <taxon>Rhodospirillales</taxon>
        <taxon>Azospirillaceae</taxon>
        <taxon>Azospirillum</taxon>
    </lineage>
</organism>
<feature type="domain" description="AprE-like beta-barrel" evidence="11">
    <location>
        <begin position="352"/>
        <end position="443"/>
    </location>
</feature>
<comment type="caution">
    <text evidence="12">The sequence shown here is derived from an EMBL/GenBank/DDBJ whole genome shotgun (WGS) entry which is preliminary data.</text>
</comment>
<gene>
    <name evidence="12" type="ORF">EJ913_17405</name>
</gene>
<keyword evidence="4 9" id="KW-1003">Cell membrane</keyword>
<comment type="similarity">
    <text evidence="2 9">Belongs to the membrane fusion protein (MFP) (TC 8.A.1) family.</text>
</comment>
<feature type="transmembrane region" description="Helical" evidence="9">
    <location>
        <begin position="53"/>
        <end position="72"/>
    </location>
</feature>
<keyword evidence="6 9" id="KW-0812">Transmembrane</keyword>
<dbReference type="OrthoDB" id="9810980at2"/>
<evidence type="ECO:0000256" key="10">
    <source>
        <dbReference type="SAM" id="Coils"/>
    </source>
</evidence>
<evidence type="ECO:0000256" key="7">
    <source>
        <dbReference type="ARBA" id="ARBA00022989"/>
    </source>
</evidence>
<protein>
    <recommendedName>
        <fullName evidence="9">Membrane fusion protein (MFP) family protein</fullName>
    </recommendedName>
</protein>
<keyword evidence="10" id="KW-0175">Coiled coil</keyword>
<keyword evidence="3 9" id="KW-0813">Transport</keyword>
<dbReference type="GO" id="GO:0005886">
    <property type="term" value="C:plasma membrane"/>
    <property type="evidence" value="ECO:0007669"/>
    <property type="project" value="UniProtKB-SubCell"/>
</dbReference>
<dbReference type="GO" id="GO:0009306">
    <property type="term" value="P:protein secretion"/>
    <property type="evidence" value="ECO:0007669"/>
    <property type="project" value="InterPro"/>
</dbReference>
<dbReference type="Gene3D" id="1.10.287.470">
    <property type="entry name" value="Helix hairpin bin"/>
    <property type="match status" value="1"/>
</dbReference>
<evidence type="ECO:0000256" key="3">
    <source>
        <dbReference type="ARBA" id="ARBA00022448"/>
    </source>
</evidence>
<keyword evidence="5 9" id="KW-0997">Cell inner membrane</keyword>
<evidence type="ECO:0000256" key="1">
    <source>
        <dbReference type="ARBA" id="ARBA00004377"/>
    </source>
</evidence>
<evidence type="ECO:0000256" key="9">
    <source>
        <dbReference type="RuleBase" id="RU365093"/>
    </source>
</evidence>
<dbReference type="AlphaFoldDB" id="A0A433J6Z1"/>
<dbReference type="PROSITE" id="PS00543">
    <property type="entry name" value="HLYD_FAMILY"/>
    <property type="match status" value="1"/>
</dbReference>
<dbReference type="Gene3D" id="2.40.30.170">
    <property type="match status" value="1"/>
</dbReference>
<evidence type="ECO:0000259" key="11">
    <source>
        <dbReference type="Pfam" id="PF26002"/>
    </source>
</evidence>
<dbReference type="EMBL" id="RZIJ01000013">
    <property type="protein sequence ID" value="RUQ68948.1"/>
    <property type="molecule type" value="Genomic_DNA"/>
</dbReference>
<keyword evidence="7 9" id="KW-1133">Transmembrane helix</keyword>
<evidence type="ECO:0000256" key="8">
    <source>
        <dbReference type="ARBA" id="ARBA00023136"/>
    </source>
</evidence>
<dbReference type="Proteomes" id="UP000280346">
    <property type="component" value="Unassembled WGS sequence"/>
</dbReference>
<accession>A0A433J6Z1</accession>
<comment type="subcellular location">
    <subcellularLocation>
        <location evidence="1 9">Cell inner membrane</location>
        <topology evidence="1 9">Single-pass membrane protein</topology>
    </subcellularLocation>
</comment>
<evidence type="ECO:0000256" key="4">
    <source>
        <dbReference type="ARBA" id="ARBA00022475"/>
    </source>
</evidence>
<evidence type="ECO:0000256" key="6">
    <source>
        <dbReference type="ARBA" id="ARBA00022692"/>
    </source>
</evidence>
<proteinExistence type="inferred from homology"/>
<keyword evidence="8 9" id="KW-0472">Membrane</keyword>
<dbReference type="RefSeq" id="WP_127000130.1">
    <property type="nucleotide sequence ID" value="NZ_CP173195.1"/>
</dbReference>
<reference evidence="12 13" key="1">
    <citation type="submission" date="2018-12" db="EMBL/GenBank/DDBJ databases">
        <authorList>
            <person name="Yang Y."/>
        </authorList>
    </citation>
    <scope>NUCLEOTIDE SEQUENCE [LARGE SCALE GENOMIC DNA]</scope>
    <source>
        <strain evidence="12 13">GSF71</strain>
    </source>
</reference>
<dbReference type="PRINTS" id="PR01490">
    <property type="entry name" value="RTXTOXIND"/>
</dbReference>
<evidence type="ECO:0000313" key="12">
    <source>
        <dbReference type="EMBL" id="RUQ68948.1"/>
    </source>
</evidence>